<gene>
    <name evidence="2" type="ORF">GMARGA_LOCUS5724</name>
</gene>
<comment type="caution">
    <text evidence="2">The sequence shown here is derived from an EMBL/GenBank/DDBJ whole genome shotgun (WGS) entry which is preliminary data.</text>
</comment>
<organism evidence="2 3">
    <name type="scientific">Gigaspora margarita</name>
    <dbReference type="NCBI Taxonomy" id="4874"/>
    <lineage>
        <taxon>Eukaryota</taxon>
        <taxon>Fungi</taxon>
        <taxon>Fungi incertae sedis</taxon>
        <taxon>Mucoromycota</taxon>
        <taxon>Glomeromycotina</taxon>
        <taxon>Glomeromycetes</taxon>
        <taxon>Diversisporales</taxon>
        <taxon>Gigasporaceae</taxon>
        <taxon>Gigaspora</taxon>
    </lineage>
</organism>
<name>A0ABN7UEE3_GIGMA</name>
<dbReference type="Proteomes" id="UP000789901">
    <property type="component" value="Unassembled WGS sequence"/>
</dbReference>
<sequence>MVLSSSLVVSIAVGIIIGVVNRFGENRRKHLLDARLYHIFQCDIKVRLDSSARLGLDSYESLQFDNSAGLMLGKVLVLVYSIR</sequence>
<evidence type="ECO:0000313" key="2">
    <source>
        <dbReference type="EMBL" id="CAG8576116.1"/>
    </source>
</evidence>
<proteinExistence type="predicted"/>
<protein>
    <submittedName>
        <fullName evidence="2">30788_t:CDS:1</fullName>
    </submittedName>
</protein>
<keyword evidence="1" id="KW-0812">Transmembrane</keyword>
<keyword evidence="1" id="KW-1133">Transmembrane helix</keyword>
<keyword evidence="3" id="KW-1185">Reference proteome</keyword>
<feature type="transmembrane region" description="Helical" evidence="1">
    <location>
        <begin position="6"/>
        <end position="24"/>
    </location>
</feature>
<accession>A0ABN7UEE3</accession>
<evidence type="ECO:0000313" key="3">
    <source>
        <dbReference type="Proteomes" id="UP000789901"/>
    </source>
</evidence>
<reference evidence="2 3" key="1">
    <citation type="submission" date="2021-06" db="EMBL/GenBank/DDBJ databases">
        <authorList>
            <person name="Kallberg Y."/>
            <person name="Tangrot J."/>
            <person name="Rosling A."/>
        </authorList>
    </citation>
    <scope>NUCLEOTIDE SEQUENCE [LARGE SCALE GENOMIC DNA]</scope>
    <source>
        <strain evidence="2 3">120-4 pot B 10/14</strain>
    </source>
</reference>
<dbReference type="EMBL" id="CAJVQB010002471">
    <property type="protein sequence ID" value="CAG8576116.1"/>
    <property type="molecule type" value="Genomic_DNA"/>
</dbReference>
<evidence type="ECO:0000256" key="1">
    <source>
        <dbReference type="SAM" id="Phobius"/>
    </source>
</evidence>
<keyword evidence="1" id="KW-0472">Membrane</keyword>